<dbReference type="RefSeq" id="WP_149266782.1">
    <property type="nucleotide sequence ID" value="NZ_VFJB01000006.1"/>
</dbReference>
<dbReference type="Gene3D" id="3.90.226.10">
    <property type="entry name" value="2-enoyl-CoA Hydratase, Chain A, domain 1"/>
    <property type="match status" value="1"/>
</dbReference>
<evidence type="ECO:0000256" key="1">
    <source>
        <dbReference type="ARBA" id="ARBA00005254"/>
    </source>
</evidence>
<dbReference type="AlphaFoldDB" id="A0A5A8F2U0"/>
<dbReference type="Proteomes" id="UP000322876">
    <property type="component" value="Unassembled WGS sequence"/>
</dbReference>
<gene>
    <name evidence="2" type="ORF">FHQ18_08685</name>
</gene>
<dbReference type="InterPro" id="IPR045002">
    <property type="entry name" value="Ech1-like"/>
</dbReference>
<accession>A0A5A8F2U0</accession>
<dbReference type="SUPFAM" id="SSF52096">
    <property type="entry name" value="ClpP/crotonase"/>
    <property type="match status" value="1"/>
</dbReference>
<dbReference type="Pfam" id="PF00378">
    <property type="entry name" value="ECH_1"/>
    <property type="match status" value="1"/>
</dbReference>
<dbReference type="EMBL" id="VFJB01000006">
    <property type="protein sequence ID" value="KAA0257809.1"/>
    <property type="molecule type" value="Genomic_DNA"/>
</dbReference>
<comment type="caution">
    <text evidence="2">The sequence shown here is derived from an EMBL/GenBank/DDBJ whole genome shotgun (WGS) entry which is preliminary data.</text>
</comment>
<reference evidence="2 3" key="1">
    <citation type="submission" date="2019-06" db="EMBL/GenBank/DDBJ databases">
        <title>Genomic insights into carbon and energy metabolism of Deferribacter autotrophicus revealed new metabolic traits in the phylum Deferribacteres.</title>
        <authorList>
            <person name="Slobodkin A.I."/>
            <person name="Slobodkina G.B."/>
            <person name="Allioux M."/>
            <person name="Alain K."/>
            <person name="Jebbar M."/>
            <person name="Shadrin V."/>
            <person name="Kublanov I.V."/>
            <person name="Toshchakov S.V."/>
            <person name="Bonch-Osmolovskaya E.A."/>
        </authorList>
    </citation>
    <scope>NUCLEOTIDE SEQUENCE [LARGE SCALE GENOMIC DNA]</scope>
    <source>
        <strain evidence="2 3">SL50</strain>
    </source>
</reference>
<organism evidence="2 3">
    <name type="scientific">Deferribacter autotrophicus</name>
    <dbReference type="NCBI Taxonomy" id="500465"/>
    <lineage>
        <taxon>Bacteria</taxon>
        <taxon>Pseudomonadati</taxon>
        <taxon>Deferribacterota</taxon>
        <taxon>Deferribacteres</taxon>
        <taxon>Deferribacterales</taxon>
        <taxon>Deferribacteraceae</taxon>
        <taxon>Deferribacter</taxon>
    </lineage>
</organism>
<dbReference type="CDD" id="cd06558">
    <property type="entry name" value="crotonase-like"/>
    <property type="match status" value="1"/>
</dbReference>
<dbReference type="GO" id="GO:0016853">
    <property type="term" value="F:isomerase activity"/>
    <property type="evidence" value="ECO:0007669"/>
    <property type="project" value="InterPro"/>
</dbReference>
<protein>
    <submittedName>
        <fullName evidence="2">Enoyl-CoA hydratase</fullName>
    </submittedName>
</protein>
<name>A0A5A8F2U0_9BACT</name>
<dbReference type="PANTHER" id="PTHR43149">
    <property type="entry name" value="ENOYL-COA HYDRATASE"/>
    <property type="match status" value="1"/>
</dbReference>
<proteinExistence type="inferred from homology"/>
<evidence type="ECO:0000313" key="2">
    <source>
        <dbReference type="EMBL" id="KAA0257809.1"/>
    </source>
</evidence>
<dbReference type="PANTHER" id="PTHR43149:SF1">
    <property type="entry name" value="DELTA(3,5)-DELTA(2,4)-DIENOYL-COA ISOMERASE, MITOCHONDRIAL"/>
    <property type="match status" value="1"/>
</dbReference>
<dbReference type="OrthoDB" id="9781757at2"/>
<evidence type="ECO:0000313" key="3">
    <source>
        <dbReference type="Proteomes" id="UP000322876"/>
    </source>
</evidence>
<comment type="similarity">
    <text evidence="1">Belongs to the enoyl-CoA hydratase/isomerase family.</text>
</comment>
<dbReference type="InterPro" id="IPR029045">
    <property type="entry name" value="ClpP/crotonase-like_dom_sf"/>
</dbReference>
<sequence length="265" mass="30043">MEFKFFKYEKDSAILKVFFNNDENMNALTWDFFKELPEIVNMAENDSSIAAVVFYSLGKHFSIGLDIFNFATNFPDLMNTDIKSKREKLYNLIKEMQIGMNLMENGKNIYIAAVNGYCIGGALDFIAACDLRFASKDAIFSLRETKLGIIADLGSLQRLPYIIGFGNTKYLAYTGMDIDATKAKDIQLLNEVFDSKEELLKKVFNIAKTIADNPKDAVSGSKKFINNLNKHIIERELDAIATHNSSFLDFLDVNNNLQKMLKNRG</sequence>
<keyword evidence="3" id="KW-1185">Reference proteome</keyword>
<dbReference type="InterPro" id="IPR001753">
    <property type="entry name" value="Enoyl-CoA_hydra/iso"/>
</dbReference>